<name>A0A5J5A4T5_9ASTE</name>
<accession>A0A5J5A4T5</accession>
<dbReference type="PANTHER" id="PTHR31170">
    <property type="entry name" value="BNAC04G53230D PROTEIN"/>
    <property type="match status" value="1"/>
</dbReference>
<dbReference type="Pfam" id="PF03140">
    <property type="entry name" value="DUF247"/>
    <property type="match status" value="1"/>
</dbReference>
<evidence type="ECO:0000313" key="2">
    <source>
        <dbReference type="Proteomes" id="UP000325577"/>
    </source>
</evidence>
<dbReference type="InterPro" id="IPR004158">
    <property type="entry name" value="DUF247_pln"/>
</dbReference>
<sequence length="445" mass="51333">MACIEFTSSETAAADSGCIVEIETEDSGCIAEIETEDSGCIAEIETEDSGSISEIETQDGAANDIENPECVLVNHIAKELKSLKSPKSLKHCIYRVPIKLRKLHKEDYKPRVVSIGPFHHGRGRLQSMEKHKLYCFKKLIQRGKKRLEDYVGLMQKLEEETRQCYADTIWFNSDKFVQMILVDAGFIIDLLFRFYFRVQGEKIDSEEPLLHKTPIIDIRHDLTLLENQLPFFVLEAFFNLTFAPFPKIFPSLLKIALRFFKGYYRKEMEPNYVVHFTDLIRTLHLPMPNPRAEGEQFISSPSATELHESGVKFKVSEEKCLLDIRFNPRNGVLEIPRFNLQGSTIPYIRNLVALELCHYPGGRYIIDYFVFMDHLINTPKDVDLLVQNGILFNGLGDSAAAAAFYNNLCRHIEFSAPEFYFCRLCKDLRAYHKVPWHKWMVSKLV</sequence>
<protein>
    <submittedName>
        <fullName evidence="1">Uncharacterized protein</fullName>
    </submittedName>
</protein>
<dbReference type="PANTHER" id="PTHR31170:SF25">
    <property type="entry name" value="BNAA09G04570D PROTEIN"/>
    <property type="match status" value="1"/>
</dbReference>
<organism evidence="1 2">
    <name type="scientific">Nyssa sinensis</name>
    <dbReference type="NCBI Taxonomy" id="561372"/>
    <lineage>
        <taxon>Eukaryota</taxon>
        <taxon>Viridiplantae</taxon>
        <taxon>Streptophyta</taxon>
        <taxon>Embryophyta</taxon>
        <taxon>Tracheophyta</taxon>
        <taxon>Spermatophyta</taxon>
        <taxon>Magnoliopsida</taxon>
        <taxon>eudicotyledons</taxon>
        <taxon>Gunneridae</taxon>
        <taxon>Pentapetalae</taxon>
        <taxon>asterids</taxon>
        <taxon>Cornales</taxon>
        <taxon>Nyssaceae</taxon>
        <taxon>Nyssa</taxon>
    </lineage>
</organism>
<dbReference type="OrthoDB" id="672127at2759"/>
<dbReference type="AlphaFoldDB" id="A0A5J5A4T5"/>
<dbReference type="EMBL" id="CM018046">
    <property type="protein sequence ID" value="KAA8525389.1"/>
    <property type="molecule type" value="Genomic_DNA"/>
</dbReference>
<evidence type="ECO:0000313" key="1">
    <source>
        <dbReference type="EMBL" id="KAA8525389.1"/>
    </source>
</evidence>
<reference evidence="1 2" key="1">
    <citation type="submission" date="2019-09" db="EMBL/GenBank/DDBJ databases">
        <title>A chromosome-level genome assembly of the Chinese tupelo Nyssa sinensis.</title>
        <authorList>
            <person name="Yang X."/>
            <person name="Kang M."/>
            <person name="Yang Y."/>
            <person name="Xiong H."/>
            <person name="Wang M."/>
            <person name="Zhang Z."/>
            <person name="Wang Z."/>
            <person name="Wu H."/>
            <person name="Ma T."/>
            <person name="Liu J."/>
            <person name="Xi Z."/>
        </authorList>
    </citation>
    <scope>NUCLEOTIDE SEQUENCE [LARGE SCALE GENOMIC DNA]</scope>
    <source>
        <strain evidence="1">J267</strain>
        <tissue evidence="1">Leaf</tissue>
    </source>
</reference>
<dbReference type="Proteomes" id="UP000325577">
    <property type="component" value="Linkage Group LG3"/>
</dbReference>
<keyword evidence="2" id="KW-1185">Reference proteome</keyword>
<gene>
    <name evidence="1" type="ORF">F0562_007193</name>
</gene>
<proteinExistence type="predicted"/>